<name>A0A926VLH1_9CYAN</name>
<evidence type="ECO:0000313" key="2">
    <source>
        <dbReference type="Proteomes" id="UP000641646"/>
    </source>
</evidence>
<evidence type="ECO:0000313" key="1">
    <source>
        <dbReference type="EMBL" id="MBD2186122.1"/>
    </source>
</evidence>
<proteinExistence type="predicted"/>
<reference evidence="1" key="2">
    <citation type="submission" date="2020-08" db="EMBL/GenBank/DDBJ databases">
        <authorList>
            <person name="Chen M."/>
            <person name="Teng W."/>
            <person name="Zhao L."/>
            <person name="Hu C."/>
            <person name="Zhou Y."/>
            <person name="Han B."/>
            <person name="Song L."/>
            <person name="Shu W."/>
        </authorList>
    </citation>
    <scope>NUCLEOTIDE SEQUENCE</scope>
    <source>
        <strain evidence="1">FACHB-1375</strain>
    </source>
</reference>
<dbReference type="SUPFAM" id="SSF54427">
    <property type="entry name" value="NTF2-like"/>
    <property type="match status" value="1"/>
</dbReference>
<dbReference type="EMBL" id="JACJPW010000167">
    <property type="protein sequence ID" value="MBD2186122.1"/>
    <property type="molecule type" value="Genomic_DNA"/>
</dbReference>
<reference evidence="1" key="1">
    <citation type="journal article" date="2015" name="ISME J.">
        <title>Draft Genome Sequence of Streptomyces incarnatus NRRL8089, which Produces the Nucleoside Antibiotic Sinefungin.</title>
        <authorList>
            <person name="Oshima K."/>
            <person name="Hattori M."/>
            <person name="Shimizu H."/>
            <person name="Fukuda K."/>
            <person name="Nemoto M."/>
            <person name="Inagaki K."/>
            <person name="Tamura T."/>
        </authorList>
    </citation>
    <scope>NUCLEOTIDE SEQUENCE</scope>
    <source>
        <strain evidence="1">FACHB-1375</strain>
    </source>
</reference>
<comment type="caution">
    <text evidence="1">The sequence shown here is derived from an EMBL/GenBank/DDBJ whole genome shotgun (WGS) entry which is preliminary data.</text>
</comment>
<dbReference type="Proteomes" id="UP000641646">
    <property type="component" value="Unassembled WGS sequence"/>
</dbReference>
<dbReference type="PANTHER" id="PTHR38436:SF1">
    <property type="entry name" value="ESTER CYCLASE"/>
    <property type="match status" value="1"/>
</dbReference>
<dbReference type="PANTHER" id="PTHR38436">
    <property type="entry name" value="POLYKETIDE CYCLASE SNOAL-LIKE DOMAIN"/>
    <property type="match status" value="1"/>
</dbReference>
<dbReference type="Gene3D" id="3.10.450.50">
    <property type="match status" value="1"/>
</dbReference>
<gene>
    <name evidence="1" type="ORF">H6G03_34540</name>
</gene>
<dbReference type="GO" id="GO:0030638">
    <property type="term" value="P:polyketide metabolic process"/>
    <property type="evidence" value="ECO:0007669"/>
    <property type="project" value="InterPro"/>
</dbReference>
<dbReference type="AlphaFoldDB" id="A0A926VLH1"/>
<dbReference type="InterPro" id="IPR009959">
    <property type="entry name" value="Cyclase_SnoaL-like"/>
</dbReference>
<dbReference type="Pfam" id="PF07366">
    <property type="entry name" value="SnoaL"/>
    <property type="match status" value="1"/>
</dbReference>
<accession>A0A926VLH1</accession>
<keyword evidence="2" id="KW-1185">Reference proteome</keyword>
<dbReference type="InterPro" id="IPR032710">
    <property type="entry name" value="NTF2-like_dom_sf"/>
</dbReference>
<organism evidence="1 2">
    <name type="scientific">Aerosakkonema funiforme FACHB-1375</name>
    <dbReference type="NCBI Taxonomy" id="2949571"/>
    <lineage>
        <taxon>Bacteria</taxon>
        <taxon>Bacillati</taxon>
        <taxon>Cyanobacteriota</taxon>
        <taxon>Cyanophyceae</taxon>
        <taxon>Oscillatoriophycideae</taxon>
        <taxon>Aerosakkonematales</taxon>
        <taxon>Aerosakkonemataceae</taxon>
        <taxon>Aerosakkonema</taxon>
    </lineage>
</organism>
<protein>
    <submittedName>
        <fullName evidence="1">Ester cyclase</fullName>
    </submittedName>
</protein>
<sequence>MLVSEPKALADKWFKDIFTKGKLEILDNLVAPDFIAHGQGNQIDSFGIEDFKAWLRWYRDTFTDPVWQIDDAIATQDKVVLRYSGWTTYRGGLLDIPPHNQRVLETGIIIFRIQDGKIKELWCEMSDLQVLQQLGAFPLLR</sequence>